<keyword evidence="1" id="KW-0732">Signal</keyword>
<feature type="signal peptide" evidence="1">
    <location>
        <begin position="1"/>
        <end position="27"/>
    </location>
</feature>
<proteinExistence type="predicted"/>
<evidence type="ECO:0000313" key="2">
    <source>
        <dbReference type="EMBL" id="GKU97948.1"/>
    </source>
</evidence>
<organism evidence="2 3">
    <name type="scientific">Rubroshorea leprosula</name>
    <dbReference type="NCBI Taxonomy" id="152421"/>
    <lineage>
        <taxon>Eukaryota</taxon>
        <taxon>Viridiplantae</taxon>
        <taxon>Streptophyta</taxon>
        <taxon>Embryophyta</taxon>
        <taxon>Tracheophyta</taxon>
        <taxon>Spermatophyta</taxon>
        <taxon>Magnoliopsida</taxon>
        <taxon>eudicotyledons</taxon>
        <taxon>Gunneridae</taxon>
        <taxon>Pentapetalae</taxon>
        <taxon>rosids</taxon>
        <taxon>malvids</taxon>
        <taxon>Malvales</taxon>
        <taxon>Dipterocarpaceae</taxon>
        <taxon>Rubroshorea</taxon>
    </lineage>
</organism>
<dbReference type="Proteomes" id="UP001054252">
    <property type="component" value="Unassembled WGS sequence"/>
</dbReference>
<accession>A0AAV5IJ81</accession>
<sequence length="98" mass="9366">MAPSLKFFLLTFLVVLLFSNNFSITTARLVSNRMLSANGLGDAVGGLVGEVGSAVGSAVGGVAGVVGSVAGVVGSVAGDVGTVIPGFGNSIGSPPGSN</sequence>
<evidence type="ECO:0000313" key="3">
    <source>
        <dbReference type="Proteomes" id="UP001054252"/>
    </source>
</evidence>
<dbReference type="EMBL" id="BPVZ01000012">
    <property type="protein sequence ID" value="GKU97948.1"/>
    <property type="molecule type" value="Genomic_DNA"/>
</dbReference>
<gene>
    <name evidence="2" type="ORF">SLEP1_g11018</name>
</gene>
<keyword evidence="3" id="KW-1185">Reference proteome</keyword>
<dbReference type="AlphaFoldDB" id="A0AAV5IJ81"/>
<reference evidence="2 3" key="1">
    <citation type="journal article" date="2021" name="Commun. Biol.">
        <title>The genome of Shorea leprosula (Dipterocarpaceae) highlights the ecological relevance of drought in aseasonal tropical rainforests.</title>
        <authorList>
            <person name="Ng K.K.S."/>
            <person name="Kobayashi M.J."/>
            <person name="Fawcett J.A."/>
            <person name="Hatakeyama M."/>
            <person name="Paape T."/>
            <person name="Ng C.H."/>
            <person name="Ang C.C."/>
            <person name="Tnah L.H."/>
            <person name="Lee C.T."/>
            <person name="Nishiyama T."/>
            <person name="Sese J."/>
            <person name="O'Brien M.J."/>
            <person name="Copetti D."/>
            <person name="Mohd Noor M.I."/>
            <person name="Ong R.C."/>
            <person name="Putra M."/>
            <person name="Sireger I.Z."/>
            <person name="Indrioko S."/>
            <person name="Kosugi Y."/>
            <person name="Izuno A."/>
            <person name="Isagi Y."/>
            <person name="Lee S.L."/>
            <person name="Shimizu K.K."/>
        </authorList>
    </citation>
    <scope>NUCLEOTIDE SEQUENCE [LARGE SCALE GENOMIC DNA]</scope>
    <source>
        <strain evidence="2">214</strain>
    </source>
</reference>
<protein>
    <submittedName>
        <fullName evidence="2">Uncharacterized protein</fullName>
    </submittedName>
</protein>
<evidence type="ECO:0000256" key="1">
    <source>
        <dbReference type="SAM" id="SignalP"/>
    </source>
</evidence>
<comment type="caution">
    <text evidence="2">The sequence shown here is derived from an EMBL/GenBank/DDBJ whole genome shotgun (WGS) entry which is preliminary data.</text>
</comment>
<feature type="chain" id="PRO_5043360686" evidence="1">
    <location>
        <begin position="28"/>
        <end position="98"/>
    </location>
</feature>
<name>A0AAV5IJ81_9ROSI</name>